<dbReference type="AlphaFoldDB" id="A0A166C7H2"/>
<dbReference type="PANTHER" id="PTHR33295:SF20">
    <property type="entry name" value="ATPASE"/>
    <property type="match status" value="1"/>
</dbReference>
<dbReference type="Pfam" id="PF13173">
    <property type="entry name" value="AAA_14"/>
    <property type="match status" value="1"/>
</dbReference>
<evidence type="ECO:0000313" key="3">
    <source>
        <dbReference type="Proteomes" id="UP000077066"/>
    </source>
</evidence>
<sequence>MIKRELYLNKIRPYMDKNLIKVISGIRRCGKSVILQQICEELENSGVDEENIILINLELMEYSNIKNINEFYDLINKKINNKSRKTYLLLDEIQNIENWEKLVNSYLAEGNYDIYITGSNSKLLSGELATYLTGRFVEIKIYPFSFLEYLEYKKTNNKYLNEYEQFKEYMKYGGMPSTFDFEEIEKTQYLQDLYNSIIFKDILAVQ</sequence>
<dbReference type="RefSeq" id="WP_066971956.1">
    <property type="nucleotide sequence ID" value="NZ_LWMT01000171.1"/>
</dbReference>
<dbReference type="SUPFAM" id="SSF52540">
    <property type="entry name" value="P-loop containing nucleoside triphosphate hydrolases"/>
    <property type="match status" value="1"/>
</dbReference>
<dbReference type="Gene3D" id="3.40.50.300">
    <property type="entry name" value="P-loop containing nucleotide triphosphate hydrolases"/>
    <property type="match status" value="1"/>
</dbReference>
<evidence type="ECO:0000313" key="2">
    <source>
        <dbReference type="EMBL" id="KZX14210.1"/>
    </source>
</evidence>
<gene>
    <name evidence="2" type="ORF">MBFIL_09210</name>
</gene>
<name>A0A166C7H2_9EURY</name>
<organism evidence="2 3">
    <name type="scientific">Methanobrevibacter filiformis</name>
    <dbReference type="NCBI Taxonomy" id="55758"/>
    <lineage>
        <taxon>Archaea</taxon>
        <taxon>Methanobacteriati</taxon>
        <taxon>Methanobacteriota</taxon>
        <taxon>Methanomada group</taxon>
        <taxon>Methanobacteria</taxon>
        <taxon>Methanobacteriales</taxon>
        <taxon>Methanobacteriaceae</taxon>
        <taxon>Methanobrevibacter</taxon>
    </lineage>
</organism>
<dbReference type="PANTHER" id="PTHR33295">
    <property type="entry name" value="ATPASE"/>
    <property type="match status" value="1"/>
</dbReference>
<dbReference type="EMBL" id="LWMT01000171">
    <property type="protein sequence ID" value="KZX14210.1"/>
    <property type="molecule type" value="Genomic_DNA"/>
</dbReference>
<dbReference type="InterPro" id="IPR041682">
    <property type="entry name" value="AAA_14"/>
</dbReference>
<evidence type="ECO:0000259" key="1">
    <source>
        <dbReference type="Pfam" id="PF13173"/>
    </source>
</evidence>
<keyword evidence="3" id="KW-1185">Reference proteome</keyword>
<dbReference type="STRING" id="55758.MBFIL_09210"/>
<dbReference type="Proteomes" id="UP000077066">
    <property type="component" value="Unassembled WGS sequence"/>
</dbReference>
<reference evidence="2 3" key="1">
    <citation type="submission" date="2016-04" db="EMBL/GenBank/DDBJ databases">
        <title>Genome sequence of Methanobrevibacter filiformis DSM 11501.</title>
        <authorList>
            <person name="Poehlein A."/>
            <person name="Seedorf H."/>
            <person name="Daniel R."/>
        </authorList>
    </citation>
    <scope>NUCLEOTIDE SEQUENCE [LARGE SCALE GENOMIC DNA]</scope>
    <source>
        <strain evidence="2 3">DSM 11501</strain>
    </source>
</reference>
<dbReference type="PATRIC" id="fig|55758.3.peg.1046"/>
<proteinExistence type="predicted"/>
<comment type="caution">
    <text evidence="2">The sequence shown here is derived from an EMBL/GenBank/DDBJ whole genome shotgun (WGS) entry which is preliminary data.</text>
</comment>
<dbReference type="OrthoDB" id="371918at2157"/>
<accession>A0A166C7H2</accession>
<dbReference type="InterPro" id="IPR027417">
    <property type="entry name" value="P-loop_NTPase"/>
</dbReference>
<protein>
    <submittedName>
        <fullName evidence="2">Archaeal ATPase</fullName>
    </submittedName>
</protein>
<feature type="domain" description="AAA" evidence="1">
    <location>
        <begin position="18"/>
        <end position="150"/>
    </location>
</feature>